<evidence type="ECO:0000313" key="8">
    <source>
        <dbReference type="EMBL" id="CRL39130.1"/>
    </source>
</evidence>
<keyword evidence="3 6" id="KW-0812">Transmembrane</keyword>
<accession>A0A0M6WP85</accession>
<evidence type="ECO:0000256" key="6">
    <source>
        <dbReference type="SAM" id="Phobius"/>
    </source>
</evidence>
<protein>
    <submittedName>
        <fullName evidence="9">GtrA family protein</fullName>
    </submittedName>
</protein>
<dbReference type="EMBL" id="CVRQ01000022">
    <property type="protein sequence ID" value="CRL39130.1"/>
    <property type="molecule type" value="Genomic_DNA"/>
</dbReference>
<reference evidence="10" key="1">
    <citation type="submission" date="2015-05" db="EMBL/GenBank/DDBJ databases">
        <authorList>
            <consortium name="Pathogen Informatics"/>
        </authorList>
    </citation>
    <scope>NUCLEOTIDE SEQUENCE [LARGE SCALE GENOMIC DNA]</scope>
    <source>
        <strain evidence="10">T1-815</strain>
    </source>
</reference>
<evidence type="ECO:0000313" key="9">
    <source>
        <dbReference type="EMBL" id="MSD26244.1"/>
    </source>
</evidence>
<dbReference type="Pfam" id="PF04138">
    <property type="entry name" value="GtrA_DPMS_TM"/>
    <property type="match status" value="1"/>
</dbReference>
<feature type="domain" description="GtrA/DPMS transmembrane" evidence="7">
    <location>
        <begin position="19"/>
        <end position="136"/>
    </location>
</feature>
<dbReference type="Proteomes" id="UP000049472">
    <property type="component" value="Unassembled WGS sequence"/>
</dbReference>
<evidence type="ECO:0000313" key="11">
    <source>
        <dbReference type="Proteomes" id="UP000465607"/>
    </source>
</evidence>
<evidence type="ECO:0000256" key="4">
    <source>
        <dbReference type="ARBA" id="ARBA00022989"/>
    </source>
</evidence>
<dbReference type="EMBL" id="WKQV01000003">
    <property type="protein sequence ID" value="MSD26244.1"/>
    <property type="molecule type" value="Genomic_DNA"/>
</dbReference>
<dbReference type="PANTHER" id="PTHR38459">
    <property type="entry name" value="PROPHAGE BACTOPRENOL-LINKED GLUCOSE TRANSLOCASE HOMOLOG"/>
    <property type="match status" value="1"/>
</dbReference>
<dbReference type="GO" id="GO:0000271">
    <property type="term" value="P:polysaccharide biosynthetic process"/>
    <property type="evidence" value="ECO:0007669"/>
    <property type="project" value="InterPro"/>
</dbReference>
<dbReference type="RefSeq" id="WP_055062096.1">
    <property type="nucleotide sequence ID" value="NZ_AP031452.1"/>
</dbReference>
<comment type="similarity">
    <text evidence="2">Belongs to the GtrA family.</text>
</comment>
<keyword evidence="4 6" id="KW-1133">Transmembrane helix</keyword>
<name>A0A0M6WP85_9FIRM</name>
<evidence type="ECO:0000256" key="2">
    <source>
        <dbReference type="ARBA" id="ARBA00009399"/>
    </source>
</evidence>
<evidence type="ECO:0000256" key="1">
    <source>
        <dbReference type="ARBA" id="ARBA00004141"/>
    </source>
</evidence>
<dbReference type="PANTHER" id="PTHR38459:SF5">
    <property type="entry name" value="CELL WALL TEICHOIC ACID GLYCOSYLATION PROTEIN GTCA"/>
    <property type="match status" value="1"/>
</dbReference>
<reference evidence="8" key="2">
    <citation type="submission" date="2015-05" db="EMBL/GenBank/DDBJ databases">
        <authorList>
            <person name="Wang D.B."/>
            <person name="Wang M."/>
        </authorList>
    </citation>
    <scope>NUCLEOTIDE SEQUENCE [LARGE SCALE GENOMIC DNA]</scope>
    <source>
        <strain evidence="8">T1-815</strain>
    </source>
</reference>
<feature type="transmembrane region" description="Helical" evidence="6">
    <location>
        <begin position="16"/>
        <end position="40"/>
    </location>
</feature>
<keyword evidence="5 6" id="KW-0472">Membrane</keyword>
<dbReference type="InterPro" id="IPR007267">
    <property type="entry name" value="GtrA_DPMS_TM"/>
</dbReference>
<feature type="transmembrane region" description="Helical" evidence="6">
    <location>
        <begin position="46"/>
        <end position="63"/>
    </location>
</feature>
<feature type="transmembrane region" description="Helical" evidence="6">
    <location>
        <begin position="114"/>
        <end position="135"/>
    </location>
</feature>
<evidence type="ECO:0000256" key="3">
    <source>
        <dbReference type="ARBA" id="ARBA00022692"/>
    </source>
</evidence>
<dbReference type="Proteomes" id="UP000465607">
    <property type="component" value="Unassembled WGS sequence"/>
</dbReference>
<feature type="transmembrane region" description="Helical" evidence="6">
    <location>
        <begin position="84"/>
        <end position="108"/>
    </location>
</feature>
<sequence>MDNIIIRNRKEEFKELVLYAVFGNMTFVISIGAYAIFNVLFGINELIANALAWVFAVLFSYVTNKKWVFKVATPTKTAFLVQMFAFFSGRFITLVIEEAIIFIFITLLDYPSMWVKLAAQVVVVVLNYVISKLFVFKNR</sequence>
<comment type="subcellular location">
    <subcellularLocation>
        <location evidence="1">Membrane</location>
        <topology evidence="1">Multi-pass membrane protein</topology>
    </subcellularLocation>
</comment>
<dbReference type="InterPro" id="IPR051401">
    <property type="entry name" value="GtrA_CellWall_Glycosyl"/>
</dbReference>
<proteinExistence type="inferred from homology"/>
<evidence type="ECO:0000313" key="10">
    <source>
        <dbReference type="Proteomes" id="UP000049472"/>
    </source>
</evidence>
<gene>
    <name evidence="9" type="ORF">GKE44_03455</name>
    <name evidence="8" type="ORF">T1815_20071</name>
</gene>
<evidence type="ECO:0000256" key="5">
    <source>
        <dbReference type="ARBA" id="ARBA00023136"/>
    </source>
</evidence>
<reference evidence="9 11" key="3">
    <citation type="journal article" date="2019" name="Nat. Med.">
        <title>A library of human gut bacterial isolates paired with longitudinal multiomics data enables mechanistic microbiome research.</title>
        <authorList>
            <person name="Poyet M."/>
            <person name="Groussin M."/>
            <person name="Gibbons S.M."/>
            <person name="Avila-Pacheco J."/>
            <person name="Jiang X."/>
            <person name="Kearney S.M."/>
            <person name="Perrotta A.R."/>
            <person name="Berdy B."/>
            <person name="Zhao S."/>
            <person name="Lieberman T.D."/>
            <person name="Swanson P.K."/>
            <person name="Smith M."/>
            <person name="Roesemann S."/>
            <person name="Alexander J.E."/>
            <person name="Rich S.A."/>
            <person name="Livny J."/>
            <person name="Vlamakis H."/>
            <person name="Clish C."/>
            <person name="Bullock K."/>
            <person name="Deik A."/>
            <person name="Scott J."/>
            <person name="Pierce K.A."/>
            <person name="Xavier R.J."/>
            <person name="Alm E.J."/>
        </authorList>
    </citation>
    <scope>NUCLEOTIDE SEQUENCE [LARGE SCALE GENOMIC DNA]</scope>
    <source>
        <strain evidence="9 11">BIOML-A5</strain>
    </source>
</reference>
<keyword evidence="10" id="KW-1185">Reference proteome</keyword>
<organism evidence="8 10">
    <name type="scientific">Agathobacter rectalis</name>
    <dbReference type="NCBI Taxonomy" id="39491"/>
    <lineage>
        <taxon>Bacteria</taxon>
        <taxon>Bacillati</taxon>
        <taxon>Bacillota</taxon>
        <taxon>Clostridia</taxon>
        <taxon>Lachnospirales</taxon>
        <taxon>Lachnospiraceae</taxon>
        <taxon>Agathobacter</taxon>
    </lineage>
</organism>
<dbReference type="GO" id="GO:0005886">
    <property type="term" value="C:plasma membrane"/>
    <property type="evidence" value="ECO:0007669"/>
    <property type="project" value="TreeGrafter"/>
</dbReference>
<dbReference type="AlphaFoldDB" id="A0A0M6WP85"/>
<evidence type="ECO:0000259" key="7">
    <source>
        <dbReference type="Pfam" id="PF04138"/>
    </source>
</evidence>